<proteinExistence type="predicted"/>
<reference evidence="1 2" key="1">
    <citation type="journal article" date="2020" name="bioRxiv">
        <title>Sequence and annotation of 42 cannabis genomes reveals extensive copy number variation in cannabinoid synthesis and pathogen resistance genes.</title>
        <authorList>
            <person name="Mckernan K.J."/>
            <person name="Helbert Y."/>
            <person name="Kane L.T."/>
            <person name="Ebling H."/>
            <person name="Zhang L."/>
            <person name="Liu B."/>
            <person name="Eaton Z."/>
            <person name="Mclaughlin S."/>
            <person name="Kingan S."/>
            <person name="Baybayan P."/>
            <person name="Concepcion G."/>
            <person name="Jordan M."/>
            <person name="Riva A."/>
            <person name="Barbazuk W."/>
            <person name="Harkins T."/>
        </authorList>
    </citation>
    <scope>NUCLEOTIDE SEQUENCE [LARGE SCALE GENOMIC DNA]</scope>
    <source>
        <strain evidence="2">cv. Jamaican Lion 4</strain>
        <tissue evidence="1">Leaf</tissue>
    </source>
</reference>
<dbReference type="Proteomes" id="UP000583929">
    <property type="component" value="Unassembled WGS sequence"/>
</dbReference>
<gene>
    <name evidence="1" type="ORF">G4B88_006778</name>
</gene>
<keyword evidence="2" id="KW-1185">Reference proteome</keyword>
<dbReference type="AlphaFoldDB" id="A0A7J6GUA1"/>
<evidence type="ECO:0000313" key="1">
    <source>
        <dbReference type="EMBL" id="KAF4386522.1"/>
    </source>
</evidence>
<accession>A0A7J6GUA1</accession>
<name>A0A7J6GUA1_CANSA</name>
<comment type="caution">
    <text evidence="1">The sequence shown here is derived from an EMBL/GenBank/DDBJ whole genome shotgun (WGS) entry which is preliminary data.</text>
</comment>
<sequence>MIPFLTSGVPNLGLDDLIVDLNTASSELDTNGGLGFEAELVSGEARQQIRFSDAGVSYQNHLEKIVIVVVCSRKMENVCVPFEERKRELGIAHRKERQSGVLHHILRHLNR</sequence>
<organism evidence="1 2">
    <name type="scientific">Cannabis sativa</name>
    <name type="common">Hemp</name>
    <name type="synonym">Marijuana</name>
    <dbReference type="NCBI Taxonomy" id="3483"/>
    <lineage>
        <taxon>Eukaryota</taxon>
        <taxon>Viridiplantae</taxon>
        <taxon>Streptophyta</taxon>
        <taxon>Embryophyta</taxon>
        <taxon>Tracheophyta</taxon>
        <taxon>Spermatophyta</taxon>
        <taxon>Magnoliopsida</taxon>
        <taxon>eudicotyledons</taxon>
        <taxon>Gunneridae</taxon>
        <taxon>Pentapetalae</taxon>
        <taxon>rosids</taxon>
        <taxon>fabids</taxon>
        <taxon>Rosales</taxon>
        <taxon>Cannabaceae</taxon>
        <taxon>Cannabis</taxon>
    </lineage>
</organism>
<dbReference type="EMBL" id="JAATIQ010000081">
    <property type="protein sequence ID" value="KAF4386522.1"/>
    <property type="molecule type" value="Genomic_DNA"/>
</dbReference>
<protein>
    <submittedName>
        <fullName evidence="1">Uncharacterized protein</fullName>
    </submittedName>
</protein>
<evidence type="ECO:0000313" key="2">
    <source>
        <dbReference type="Proteomes" id="UP000583929"/>
    </source>
</evidence>